<dbReference type="AlphaFoldDB" id="A0A0E9WR93"/>
<organism evidence="1">
    <name type="scientific">Anguilla anguilla</name>
    <name type="common">European freshwater eel</name>
    <name type="synonym">Muraena anguilla</name>
    <dbReference type="NCBI Taxonomy" id="7936"/>
    <lineage>
        <taxon>Eukaryota</taxon>
        <taxon>Metazoa</taxon>
        <taxon>Chordata</taxon>
        <taxon>Craniata</taxon>
        <taxon>Vertebrata</taxon>
        <taxon>Euteleostomi</taxon>
        <taxon>Actinopterygii</taxon>
        <taxon>Neopterygii</taxon>
        <taxon>Teleostei</taxon>
        <taxon>Anguilliformes</taxon>
        <taxon>Anguillidae</taxon>
        <taxon>Anguilla</taxon>
    </lineage>
</organism>
<protein>
    <submittedName>
        <fullName evidence="1">Uncharacterized protein</fullName>
    </submittedName>
</protein>
<sequence length="118" mass="12939">MVHQQAPFPLSRGSLPYTLLQDHSAPLSLTAFPSLKSCLVLSPPSLSHASLLASGGISSPPQAGPLSNCLSQTCYIEHQYALNLPLAPSMVLTFVVNVRINFYYWLSHSPQRFSFPKR</sequence>
<name>A0A0E9WR93_ANGAN</name>
<dbReference type="EMBL" id="GBXM01015638">
    <property type="protein sequence ID" value="JAH92939.1"/>
    <property type="molecule type" value="Transcribed_RNA"/>
</dbReference>
<reference evidence="1" key="1">
    <citation type="submission" date="2014-11" db="EMBL/GenBank/DDBJ databases">
        <authorList>
            <person name="Amaro Gonzalez C."/>
        </authorList>
    </citation>
    <scope>NUCLEOTIDE SEQUENCE</scope>
</reference>
<accession>A0A0E9WR93</accession>
<evidence type="ECO:0000313" key="1">
    <source>
        <dbReference type="EMBL" id="JAH92939.1"/>
    </source>
</evidence>
<reference evidence="1" key="2">
    <citation type="journal article" date="2015" name="Fish Shellfish Immunol.">
        <title>Early steps in the European eel (Anguilla anguilla)-Vibrio vulnificus interaction in the gills: Role of the RtxA13 toxin.</title>
        <authorList>
            <person name="Callol A."/>
            <person name="Pajuelo D."/>
            <person name="Ebbesson L."/>
            <person name="Teles M."/>
            <person name="MacKenzie S."/>
            <person name="Amaro C."/>
        </authorList>
    </citation>
    <scope>NUCLEOTIDE SEQUENCE</scope>
</reference>
<proteinExistence type="predicted"/>